<gene>
    <name evidence="2" type="ORF">OFUS_LOCUS1937</name>
</gene>
<evidence type="ECO:0000313" key="3">
    <source>
        <dbReference type="Proteomes" id="UP000749559"/>
    </source>
</evidence>
<keyword evidence="1" id="KW-0732">Signal</keyword>
<evidence type="ECO:0000256" key="1">
    <source>
        <dbReference type="SAM" id="SignalP"/>
    </source>
</evidence>
<accession>A0A8S4N031</accession>
<dbReference type="EMBL" id="CAIIXF020000001">
    <property type="protein sequence ID" value="CAH1774489.1"/>
    <property type="molecule type" value="Genomic_DNA"/>
</dbReference>
<dbReference type="Proteomes" id="UP000749559">
    <property type="component" value="Unassembled WGS sequence"/>
</dbReference>
<feature type="chain" id="PRO_5035780812" evidence="1">
    <location>
        <begin position="23"/>
        <end position="186"/>
    </location>
</feature>
<reference evidence="2" key="1">
    <citation type="submission" date="2022-03" db="EMBL/GenBank/DDBJ databases">
        <authorList>
            <person name="Martin C."/>
        </authorList>
    </citation>
    <scope>NUCLEOTIDE SEQUENCE</scope>
</reference>
<organism evidence="2 3">
    <name type="scientific">Owenia fusiformis</name>
    <name type="common">Polychaete worm</name>
    <dbReference type="NCBI Taxonomy" id="6347"/>
    <lineage>
        <taxon>Eukaryota</taxon>
        <taxon>Metazoa</taxon>
        <taxon>Spiralia</taxon>
        <taxon>Lophotrochozoa</taxon>
        <taxon>Annelida</taxon>
        <taxon>Polychaeta</taxon>
        <taxon>Sedentaria</taxon>
        <taxon>Canalipalpata</taxon>
        <taxon>Sabellida</taxon>
        <taxon>Oweniida</taxon>
        <taxon>Oweniidae</taxon>
        <taxon>Owenia</taxon>
    </lineage>
</organism>
<protein>
    <submittedName>
        <fullName evidence="2">Uncharacterized protein</fullName>
    </submittedName>
</protein>
<name>A0A8S4N031_OWEFU</name>
<dbReference type="AlphaFoldDB" id="A0A8S4N031"/>
<feature type="signal peptide" evidence="1">
    <location>
        <begin position="1"/>
        <end position="22"/>
    </location>
</feature>
<proteinExistence type="predicted"/>
<comment type="caution">
    <text evidence="2">The sequence shown here is derived from an EMBL/GenBank/DDBJ whole genome shotgun (WGS) entry which is preliminary data.</text>
</comment>
<sequence length="186" mass="21079">MQLTRGISKLFIVLLFKALTLTAEMYEENVDLFCNLTHMIIRVEPLIPDFQEFKMKGTANIVGHQGIQECTFYPIQNENLYELVLAYNETTCGSIFFEKNNRTVYSNTFVVHHQKTVETTTDKHYKPVCDPAMITKHITLRGILNMQASKKGFYSAPNSRGPIALSSWIALSSALVVSFGLSSHEH</sequence>
<evidence type="ECO:0000313" key="2">
    <source>
        <dbReference type="EMBL" id="CAH1774489.1"/>
    </source>
</evidence>
<keyword evidence="3" id="KW-1185">Reference proteome</keyword>